<gene>
    <name evidence="1" type="ORF">CWATWH0005_4129</name>
</gene>
<dbReference type="Proteomes" id="UP000017981">
    <property type="component" value="Unassembled WGS sequence"/>
</dbReference>
<evidence type="ECO:0000313" key="2">
    <source>
        <dbReference type="Proteomes" id="UP000017981"/>
    </source>
</evidence>
<comment type="caution">
    <text evidence="1">The sequence shown here is derived from an EMBL/GenBank/DDBJ whole genome shotgun (WGS) entry which is preliminary data.</text>
</comment>
<reference evidence="1 2" key="1">
    <citation type="submission" date="2013-01" db="EMBL/GenBank/DDBJ databases">
        <authorList>
            <person name="Bench S."/>
        </authorList>
    </citation>
    <scope>NUCLEOTIDE SEQUENCE [LARGE SCALE GENOMIC DNA]</scope>
    <source>
        <strain evidence="1 2">WH 0005</strain>
    </source>
</reference>
<reference evidence="1 2" key="2">
    <citation type="submission" date="2013-09" db="EMBL/GenBank/DDBJ databases">
        <title>Whole genome comparison of six Crocosphaera watsonii strains with differing phenotypes.</title>
        <authorList>
            <person name="Bench S.R."/>
            <person name="Heller P."/>
            <person name="Frank I."/>
            <person name="Arciniega M."/>
            <person name="Shilova I.N."/>
            <person name="Zehr J.P."/>
        </authorList>
    </citation>
    <scope>NUCLEOTIDE SEQUENCE [LARGE SCALE GENOMIC DNA]</scope>
    <source>
        <strain evidence="1 2">WH 0005</strain>
    </source>
</reference>
<protein>
    <submittedName>
        <fullName evidence="1">Uncharacterized protein</fullName>
    </submittedName>
</protein>
<dbReference type="RefSeq" id="WP_021833312.1">
    <property type="nucleotide sequence ID" value="NZ_CAQL01000698.1"/>
</dbReference>
<organism evidence="1 2">
    <name type="scientific">Crocosphaera watsonii WH 0005</name>
    <dbReference type="NCBI Taxonomy" id="423472"/>
    <lineage>
        <taxon>Bacteria</taxon>
        <taxon>Bacillati</taxon>
        <taxon>Cyanobacteriota</taxon>
        <taxon>Cyanophyceae</taxon>
        <taxon>Oscillatoriophycideae</taxon>
        <taxon>Chroococcales</taxon>
        <taxon>Aphanothecaceae</taxon>
        <taxon>Crocosphaera</taxon>
    </lineage>
</organism>
<accession>T2IVN3</accession>
<dbReference type="EMBL" id="CAQL01000698">
    <property type="protein sequence ID" value="CCQ56827.1"/>
    <property type="molecule type" value="Genomic_DNA"/>
</dbReference>
<dbReference type="AlphaFoldDB" id="T2IVN3"/>
<evidence type="ECO:0000313" key="1">
    <source>
        <dbReference type="EMBL" id="CCQ56827.1"/>
    </source>
</evidence>
<name>T2IVN3_CROWT</name>
<proteinExistence type="predicted"/>
<sequence length="43" mass="5137">MSMTEFTDKVNQGKNYISDEYLQYLEQVKTVQIRIVKLKLIEV</sequence>